<evidence type="ECO:0000256" key="9">
    <source>
        <dbReference type="SAM" id="Coils"/>
    </source>
</evidence>
<dbReference type="GO" id="GO:0046872">
    <property type="term" value="F:metal ion binding"/>
    <property type="evidence" value="ECO:0007669"/>
    <property type="project" value="UniProtKB-KW"/>
</dbReference>
<evidence type="ECO:0000259" key="10">
    <source>
        <dbReference type="Pfam" id="PF00391"/>
    </source>
</evidence>
<dbReference type="InterPro" id="IPR008731">
    <property type="entry name" value="PTS_EIN"/>
</dbReference>
<dbReference type="InterPro" id="IPR036637">
    <property type="entry name" value="Phosphohistidine_dom_sf"/>
</dbReference>
<evidence type="ECO:0000313" key="14">
    <source>
        <dbReference type="Proteomes" id="UP000076420"/>
    </source>
</evidence>
<dbReference type="SUPFAM" id="SSF47831">
    <property type="entry name" value="Enzyme I of the PEP:sugar phosphotransferase system HPr-binding (sub)domain"/>
    <property type="match status" value="1"/>
</dbReference>
<dbReference type="AlphaFoldDB" id="A0A2C9LP03"/>
<dbReference type="GO" id="GO:0016301">
    <property type="term" value="F:kinase activity"/>
    <property type="evidence" value="ECO:0007669"/>
    <property type="project" value="UniProtKB-KW"/>
</dbReference>
<dbReference type="GO" id="GO:0008965">
    <property type="term" value="F:phosphoenolpyruvate-protein phosphotransferase activity"/>
    <property type="evidence" value="ECO:0007669"/>
    <property type="project" value="InterPro"/>
</dbReference>
<keyword evidence="4" id="KW-0808">Transferase</keyword>
<dbReference type="PANTHER" id="PTHR46244">
    <property type="entry name" value="PHOSPHOENOLPYRUVATE-PROTEIN PHOSPHOTRANSFERASE"/>
    <property type="match status" value="1"/>
</dbReference>
<accession>A0A2C9LP03</accession>
<dbReference type="Gene3D" id="3.20.20.60">
    <property type="entry name" value="Phosphoenolpyruvate-binding domains"/>
    <property type="match status" value="2"/>
</dbReference>
<dbReference type="GO" id="GO:0009401">
    <property type="term" value="P:phosphoenolpyruvate-dependent sugar phosphotransferase system"/>
    <property type="evidence" value="ECO:0007669"/>
    <property type="project" value="InterPro"/>
</dbReference>
<dbReference type="InterPro" id="IPR036618">
    <property type="entry name" value="PtsI_HPr-bd_sf"/>
</dbReference>
<feature type="domain" description="Phosphotransferase system enzyme I N-terminal" evidence="12">
    <location>
        <begin position="5"/>
        <end position="127"/>
    </location>
</feature>
<evidence type="ECO:0000256" key="7">
    <source>
        <dbReference type="ARBA" id="ARBA00022842"/>
    </source>
</evidence>
<comment type="similarity">
    <text evidence="2">Belongs to the PEP-utilizing enzyme family.</text>
</comment>
<dbReference type="VEuPathDB" id="VectorBase:BGLB033378"/>
<evidence type="ECO:0000256" key="2">
    <source>
        <dbReference type="ARBA" id="ARBA00007837"/>
    </source>
</evidence>
<feature type="coiled-coil region" evidence="9">
    <location>
        <begin position="332"/>
        <end position="359"/>
    </location>
</feature>
<organism evidence="13 14">
    <name type="scientific">Biomphalaria glabrata</name>
    <name type="common">Bloodfluke planorb</name>
    <name type="synonym">Freshwater snail</name>
    <dbReference type="NCBI Taxonomy" id="6526"/>
    <lineage>
        <taxon>Eukaryota</taxon>
        <taxon>Metazoa</taxon>
        <taxon>Spiralia</taxon>
        <taxon>Lophotrochozoa</taxon>
        <taxon>Mollusca</taxon>
        <taxon>Gastropoda</taxon>
        <taxon>Heterobranchia</taxon>
        <taxon>Euthyneura</taxon>
        <taxon>Panpulmonata</taxon>
        <taxon>Hygrophila</taxon>
        <taxon>Lymnaeoidea</taxon>
        <taxon>Planorbidae</taxon>
        <taxon>Biomphalaria</taxon>
    </lineage>
</organism>
<gene>
    <name evidence="13" type="primary">106064470</name>
</gene>
<feature type="coiled-coil region" evidence="9">
    <location>
        <begin position="28"/>
        <end position="55"/>
    </location>
</feature>
<comment type="cofactor">
    <cofactor evidence="1">
        <name>Mg(2+)</name>
        <dbReference type="ChEBI" id="CHEBI:18420"/>
    </cofactor>
</comment>
<feature type="domain" description="PEP-utilising enzyme C-terminal" evidence="11">
    <location>
        <begin position="292"/>
        <end position="477"/>
    </location>
</feature>
<dbReference type="InterPro" id="IPR024692">
    <property type="entry name" value="PTS_EI"/>
</dbReference>
<evidence type="ECO:0000256" key="4">
    <source>
        <dbReference type="ARBA" id="ARBA00022679"/>
    </source>
</evidence>
<dbReference type="Proteomes" id="UP000076420">
    <property type="component" value="Unassembled WGS sequence"/>
</dbReference>
<evidence type="ECO:0000256" key="5">
    <source>
        <dbReference type="ARBA" id="ARBA00022723"/>
    </source>
</evidence>
<dbReference type="Pfam" id="PF00391">
    <property type="entry name" value="PEP-utilizers"/>
    <property type="match status" value="1"/>
</dbReference>
<dbReference type="Gene3D" id="3.50.30.10">
    <property type="entry name" value="Phosphohistidine domain"/>
    <property type="match status" value="1"/>
</dbReference>
<name>A0A2C9LP03_BIOGL</name>
<protein>
    <recommendedName>
        <fullName evidence="3">Phosphoenolpyruvate-protein phosphotransferase</fullName>
    </recommendedName>
    <alternativeName>
        <fullName evidence="8">Phosphotransferase system, enzyme I</fullName>
    </alternativeName>
</protein>
<dbReference type="InterPro" id="IPR008279">
    <property type="entry name" value="PEP-util_enz_mobile_dom"/>
</dbReference>
<keyword evidence="5" id="KW-0479">Metal-binding</keyword>
<keyword evidence="9" id="KW-0175">Coiled coil</keyword>
<dbReference type="PROSITE" id="PS00742">
    <property type="entry name" value="PEP_ENZYMES_2"/>
    <property type="match status" value="1"/>
</dbReference>
<dbReference type="Pfam" id="PF02896">
    <property type="entry name" value="PEP-utilizers_C"/>
    <property type="match status" value="1"/>
</dbReference>
<dbReference type="Pfam" id="PF05524">
    <property type="entry name" value="PEP-utilisers_N"/>
    <property type="match status" value="1"/>
</dbReference>
<dbReference type="SUPFAM" id="SSF51621">
    <property type="entry name" value="Phosphoenolpyruvate/pyruvate domain"/>
    <property type="match status" value="1"/>
</dbReference>
<evidence type="ECO:0000259" key="11">
    <source>
        <dbReference type="Pfam" id="PF02896"/>
    </source>
</evidence>
<dbReference type="InterPro" id="IPR015813">
    <property type="entry name" value="Pyrv/PenolPyrv_kinase-like_dom"/>
</dbReference>
<dbReference type="PANTHER" id="PTHR46244:SF3">
    <property type="entry name" value="PHOSPHOENOLPYRUVATE-PROTEIN PHOSPHOTRANSFERASE"/>
    <property type="match status" value="1"/>
</dbReference>
<evidence type="ECO:0000256" key="6">
    <source>
        <dbReference type="ARBA" id="ARBA00022777"/>
    </source>
</evidence>
<dbReference type="PIRSF" id="PIRSF000732">
    <property type="entry name" value="PTS_enzyme_I"/>
    <property type="match status" value="1"/>
</dbReference>
<keyword evidence="6" id="KW-0418">Kinase</keyword>
<dbReference type="PRINTS" id="PR01736">
    <property type="entry name" value="PHPHTRNFRASE"/>
</dbReference>
<dbReference type="InterPro" id="IPR050499">
    <property type="entry name" value="PEP-utilizing_PTS_enzyme"/>
</dbReference>
<dbReference type="InterPro" id="IPR040442">
    <property type="entry name" value="Pyrv_kinase-like_dom_sf"/>
</dbReference>
<proteinExistence type="inferred from homology"/>
<dbReference type="InterPro" id="IPR000121">
    <property type="entry name" value="PEP_util_C"/>
</dbReference>
<dbReference type="Gene3D" id="1.10.274.10">
    <property type="entry name" value="PtsI, HPr-binding domain"/>
    <property type="match status" value="1"/>
</dbReference>
<keyword evidence="7" id="KW-0460">Magnesium</keyword>
<sequence length="509" mass="56518">MKKITGIGAYQGLALAKAFVIKHEEIIISEKKIAKQDAKGERARAEKAIKQVSEIILAKYEANRDKLGDKAEILQGHLQVLEDPTLEEDLNELILEHHYNAEKAIDSISKKHQELLMAIDDKYLQERALDVKDVFNQVLMVLQGKQLKDYSSINEEVVLVANESTPSDTVAFDPKYIKGIINEVGSKTSHVVIIAQSLDIPIIVGAKNSSLEIKDGELIALNATIGEITINPSDEIISEFRTKIAQAKKDKEELKKLINEPSITLDGHKVKVEANIGNFKDAENGYENGAEGYRALRFCLDNKEIFKTQLRALLRASHYGNIRIMLPMVSNVDEIKGTKALLEECKQELKSEKQLFNEKVELGIMIEIPAAAIHSSNLAKHADFFSVGTNDLVQYTMAADRMSEKVSYLYQPLNPSIIKLLKLTIDGAHSQNREAGVCGSMGGERLAIPLLLGLGLDVFSVSTSLVLKTRSLIRKLNYKKCVELAQKAITLDSASEVEKLVKDFLSDIK</sequence>
<evidence type="ECO:0000313" key="13">
    <source>
        <dbReference type="EnsemblMetazoa" id="BGLB033378-PA"/>
    </source>
</evidence>
<reference evidence="13" key="1">
    <citation type="submission" date="2020-05" db="UniProtKB">
        <authorList>
            <consortium name="EnsemblMetazoa"/>
        </authorList>
    </citation>
    <scope>IDENTIFICATION</scope>
    <source>
        <strain evidence="13">BB02</strain>
    </source>
</reference>
<evidence type="ECO:0000259" key="12">
    <source>
        <dbReference type="Pfam" id="PF05524"/>
    </source>
</evidence>
<evidence type="ECO:0000256" key="8">
    <source>
        <dbReference type="ARBA" id="ARBA00033235"/>
    </source>
</evidence>
<dbReference type="InterPro" id="IPR023151">
    <property type="entry name" value="PEP_util_CS"/>
</dbReference>
<dbReference type="STRING" id="6526.A0A2C9LP03"/>
<evidence type="ECO:0000256" key="1">
    <source>
        <dbReference type="ARBA" id="ARBA00001946"/>
    </source>
</evidence>
<dbReference type="SUPFAM" id="SSF52009">
    <property type="entry name" value="Phosphohistidine domain"/>
    <property type="match status" value="1"/>
</dbReference>
<evidence type="ECO:0000256" key="3">
    <source>
        <dbReference type="ARBA" id="ARBA00016544"/>
    </source>
</evidence>
<feature type="domain" description="PEP-utilising enzyme mobile" evidence="10">
    <location>
        <begin position="154"/>
        <end position="225"/>
    </location>
</feature>
<dbReference type="EnsemblMetazoa" id="BGLB033378-RA">
    <property type="protein sequence ID" value="BGLB033378-PA"/>
    <property type="gene ID" value="BGLB033378"/>
</dbReference>